<keyword evidence="3" id="KW-1185">Reference proteome</keyword>
<accession>A0ABD1BL61</accession>
<protein>
    <submittedName>
        <fullName evidence="2">Retrovirus-related Pol polyprotein from transposon RE2</fullName>
    </submittedName>
</protein>
<reference evidence="2 3" key="1">
    <citation type="submission" date="2024-04" db="EMBL/GenBank/DDBJ databases">
        <title>Genome assembly C_amara_ONT_v2.</title>
        <authorList>
            <person name="Yant L."/>
            <person name="Moore C."/>
            <person name="Slenker M."/>
        </authorList>
    </citation>
    <scope>NUCLEOTIDE SEQUENCE [LARGE SCALE GENOMIC DNA]</scope>
    <source>
        <tissue evidence="2">Leaf</tissue>
    </source>
</reference>
<evidence type="ECO:0000313" key="2">
    <source>
        <dbReference type="EMBL" id="KAL1217883.1"/>
    </source>
</evidence>
<organism evidence="2 3">
    <name type="scientific">Cardamine amara subsp. amara</name>
    <dbReference type="NCBI Taxonomy" id="228776"/>
    <lineage>
        <taxon>Eukaryota</taxon>
        <taxon>Viridiplantae</taxon>
        <taxon>Streptophyta</taxon>
        <taxon>Embryophyta</taxon>
        <taxon>Tracheophyta</taxon>
        <taxon>Spermatophyta</taxon>
        <taxon>Magnoliopsida</taxon>
        <taxon>eudicotyledons</taxon>
        <taxon>Gunneridae</taxon>
        <taxon>Pentapetalae</taxon>
        <taxon>rosids</taxon>
        <taxon>malvids</taxon>
        <taxon>Brassicales</taxon>
        <taxon>Brassicaceae</taxon>
        <taxon>Cardamineae</taxon>
        <taxon>Cardamine</taxon>
    </lineage>
</organism>
<comment type="caution">
    <text evidence="2">The sequence shown here is derived from an EMBL/GenBank/DDBJ whole genome shotgun (WGS) entry which is preliminary data.</text>
</comment>
<proteinExistence type="predicted"/>
<evidence type="ECO:0000259" key="1">
    <source>
        <dbReference type="Pfam" id="PF07727"/>
    </source>
</evidence>
<dbReference type="Pfam" id="PF07727">
    <property type="entry name" value="RVT_2"/>
    <property type="match status" value="1"/>
</dbReference>
<dbReference type="InterPro" id="IPR043502">
    <property type="entry name" value="DNA/RNA_pol_sf"/>
</dbReference>
<dbReference type="InterPro" id="IPR013103">
    <property type="entry name" value="RVT_2"/>
</dbReference>
<feature type="domain" description="Reverse transcriptase Ty1/copia-type" evidence="1">
    <location>
        <begin position="183"/>
        <end position="320"/>
    </location>
</feature>
<evidence type="ECO:0000313" key="3">
    <source>
        <dbReference type="Proteomes" id="UP001558713"/>
    </source>
</evidence>
<sequence length="328" mass="36992">MSQCWLSLMKQIRSILLNNRGSSDPIVRTVDHPAETKLVDVLDKTSPVVPPITSTVDHSAETKLVDVLEQKSPVVPKKKMGKGFREKKPSVKLNEYVTYNVSAVPDKHTPHLSSTPSADSSTVKGTTQYPLSDYIPDARFLEQHRIFLAAVSACVEPVFYNDAVKDEKWRVAMASEIKALEDNDTWTLVTLSKGKKALGSKWIYKLKYNAYGFIERYKARLVVPGNLLVEGRDFNETFVPVSKMKTVRTLLEVAAAKDWEVHQMDVHNAFLHGDLEEEVYMKLPPGFETDDPIKVCRLKKSLYGLKQAPRCWFVKLSLALLTRGRGTL</sequence>
<dbReference type="SUPFAM" id="SSF56672">
    <property type="entry name" value="DNA/RNA polymerases"/>
    <property type="match status" value="1"/>
</dbReference>
<dbReference type="Proteomes" id="UP001558713">
    <property type="component" value="Unassembled WGS sequence"/>
</dbReference>
<dbReference type="AlphaFoldDB" id="A0ABD1BL61"/>
<name>A0ABD1BL61_CARAN</name>
<dbReference type="EMBL" id="JBANAX010000235">
    <property type="protein sequence ID" value="KAL1217883.1"/>
    <property type="molecule type" value="Genomic_DNA"/>
</dbReference>
<gene>
    <name evidence="2" type="ORF">V5N11_035271</name>
</gene>